<dbReference type="CDD" id="cd01650">
    <property type="entry name" value="RT_nLTR_like"/>
    <property type="match status" value="1"/>
</dbReference>
<organism evidence="2 3">
    <name type="scientific">Lithospermum erythrorhizon</name>
    <name type="common">Purple gromwell</name>
    <name type="synonym">Lithospermum officinale var. erythrorhizon</name>
    <dbReference type="NCBI Taxonomy" id="34254"/>
    <lineage>
        <taxon>Eukaryota</taxon>
        <taxon>Viridiplantae</taxon>
        <taxon>Streptophyta</taxon>
        <taxon>Embryophyta</taxon>
        <taxon>Tracheophyta</taxon>
        <taxon>Spermatophyta</taxon>
        <taxon>Magnoliopsida</taxon>
        <taxon>eudicotyledons</taxon>
        <taxon>Gunneridae</taxon>
        <taxon>Pentapetalae</taxon>
        <taxon>asterids</taxon>
        <taxon>lamiids</taxon>
        <taxon>Boraginales</taxon>
        <taxon>Boraginaceae</taxon>
        <taxon>Boraginoideae</taxon>
        <taxon>Lithospermeae</taxon>
        <taxon>Lithospermum</taxon>
    </lineage>
</organism>
<dbReference type="Pfam" id="PF00078">
    <property type="entry name" value="RVT_1"/>
    <property type="match status" value="1"/>
</dbReference>
<dbReference type="InterPro" id="IPR000477">
    <property type="entry name" value="RT_dom"/>
</dbReference>
<dbReference type="PANTHER" id="PTHR46890:SF48">
    <property type="entry name" value="RNA-DIRECTED DNA POLYMERASE"/>
    <property type="match status" value="1"/>
</dbReference>
<reference evidence="2 3" key="1">
    <citation type="submission" date="2024-01" db="EMBL/GenBank/DDBJ databases">
        <title>The complete chloroplast genome sequence of Lithospermum erythrorhizon: insights into the phylogenetic relationship among Boraginaceae species and the maternal lineages of purple gromwells.</title>
        <authorList>
            <person name="Okada T."/>
            <person name="Watanabe K."/>
        </authorList>
    </citation>
    <scope>NUCLEOTIDE SEQUENCE [LARGE SCALE GENOMIC DNA]</scope>
</reference>
<gene>
    <name evidence="2" type="ORF">LIER_36028</name>
</gene>
<sequence>MSEIRPISLCNMVANIFGKVLPNRLRPVLMLIISETQSAFLPCRIISDNILIAHEVPHYMNHSKNVRNNSMAIKLDMIPYNFLINGAPRGYLRPAWGIRQGDLLLPYLFLLCVDTLTCMLRAAEERGALSGIRISRESPSISHILFADDTMIFSKAGVTEGEEVTRILREYELASGQMININKCSVSFSPHTSTQLRGEILSSSGMREVRDQGKYLGLPSQIGHSKKEVFSLMANFFSANSEGEKGVHRKAWDSLCKDKNEGGLGFKDLECMNLALLAKQGWRIVTNEASLLFKLVKGRYFKRSSFLHAKLGANPAFGWRSC</sequence>
<protein>
    <recommendedName>
        <fullName evidence="1">Reverse transcriptase domain-containing protein</fullName>
    </recommendedName>
</protein>
<comment type="caution">
    <text evidence="2">The sequence shown here is derived from an EMBL/GenBank/DDBJ whole genome shotgun (WGS) entry which is preliminary data.</text>
</comment>
<accession>A0AAV3NZM3</accession>
<proteinExistence type="predicted"/>
<feature type="domain" description="Reverse transcriptase" evidence="1">
    <location>
        <begin position="94"/>
        <end position="218"/>
    </location>
</feature>
<dbReference type="AlphaFoldDB" id="A0AAV3NZM3"/>
<dbReference type="EMBL" id="BAABME010016189">
    <property type="protein sequence ID" value="GAA0144865.1"/>
    <property type="molecule type" value="Genomic_DNA"/>
</dbReference>
<dbReference type="Proteomes" id="UP001454036">
    <property type="component" value="Unassembled WGS sequence"/>
</dbReference>
<name>A0AAV3NZM3_LITER</name>
<evidence type="ECO:0000259" key="1">
    <source>
        <dbReference type="Pfam" id="PF00078"/>
    </source>
</evidence>
<dbReference type="PANTHER" id="PTHR46890">
    <property type="entry name" value="NON-LTR RETROLELEMENT REVERSE TRANSCRIPTASE-LIKE PROTEIN-RELATED"/>
    <property type="match status" value="1"/>
</dbReference>
<keyword evidence="3" id="KW-1185">Reference proteome</keyword>
<evidence type="ECO:0000313" key="3">
    <source>
        <dbReference type="Proteomes" id="UP001454036"/>
    </source>
</evidence>
<dbReference type="InterPro" id="IPR052343">
    <property type="entry name" value="Retrotransposon-Effector_Assoc"/>
</dbReference>
<evidence type="ECO:0000313" key="2">
    <source>
        <dbReference type="EMBL" id="GAA0144865.1"/>
    </source>
</evidence>